<accession>A0A3D1JJJ5</accession>
<sequence>MNVMDWERFCPSRLESAGQQAEVSWTGGGCNLINRRIVVTNHPVIIVRCRGEDCHYKSPAVTLMINPMLRPEYARLTLFDGLAPGVLSAIAPYMEEVRHPRGTTIFIQGQIADSLYILVDGEVRIRFKPYDGPVLTVARIHPGGVYGWSAVMGHELYTSGAQTTEDSVSLRIRNRNLQRLVETHPQAGAALLERLAASIAERLRNTHTAVLEILYQGLDPSASVVHNQHGNQETAKTV</sequence>
<dbReference type="Gene3D" id="2.60.120.10">
    <property type="entry name" value="Jelly Rolls"/>
    <property type="match status" value="1"/>
</dbReference>
<dbReference type="PROSITE" id="PS50042">
    <property type="entry name" value="CNMP_BINDING_3"/>
    <property type="match status" value="1"/>
</dbReference>
<dbReference type="EMBL" id="DPBP01000031">
    <property type="protein sequence ID" value="HCE17796.1"/>
    <property type="molecule type" value="Genomic_DNA"/>
</dbReference>
<dbReference type="AlphaFoldDB" id="A0A3D1JJJ5"/>
<dbReference type="GO" id="GO:0003700">
    <property type="term" value="F:DNA-binding transcription factor activity"/>
    <property type="evidence" value="ECO:0007669"/>
    <property type="project" value="TreeGrafter"/>
</dbReference>
<dbReference type="CDD" id="cd00038">
    <property type="entry name" value="CAP_ED"/>
    <property type="match status" value="1"/>
</dbReference>
<dbReference type="STRING" id="229919.GCA_001050195_03363"/>
<dbReference type="Proteomes" id="UP000264141">
    <property type="component" value="Unassembled WGS sequence"/>
</dbReference>
<dbReference type="InterPro" id="IPR050397">
    <property type="entry name" value="Env_Response_Regulators"/>
</dbReference>
<evidence type="ECO:0000259" key="1">
    <source>
        <dbReference type="PROSITE" id="PS50042"/>
    </source>
</evidence>
<dbReference type="SMART" id="SM00100">
    <property type="entry name" value="cNMP"/>
    <property type="match status" value="1"/>
</dbReference>
<evidence type="ECO:0000313" key="2">
    <source>
        <dbReference type="EMBL" id="HCE17796.1"/>
    </source>
</evidence>
<dbReference type="PANTHER" id="PTHR24567">
    <property type="entry name" value="CRP FAMILY TRANSCRIPTIONAL REGULATORY PROTEIN"/>
    <property type="match status" value="1"/>
</dbReference>
<dbReference type="InterPro" id="IPR018490">
    <property type="entry name" value="cNMP-bd_dom_sf"/>
</dbReference>
<proteinExistence type="predicted"/>
<dbReference type="Pfam" id="PF00027">
    <property type="entry name" value="cNMP_binding"/>
    <property type="match status" value="1"/>
</dbReference>
<dbReference type="PANTHER" id="PTHR24567:SF28">
    <property type="entry name" value="LISTERIOLYSIN REGULATORY PROTEIN"/>
    <property type="match status" value="1"/>
</dbReference>
<organism evidence="2 3">
    <name type="scientific">Anaerolinea thermolimosa</name>
    <dbReference type="NCBI Taxonomy" id="229919"/>
    <lineage>
        <taxon>Bacteria</taxon>
        <taxon>Bacillati</taxon>
        <taxon>Chloroflexota</taxon>
        <taxon>Anaerolineae</taxon>
        <taxon>Anaerolineales</taxon>
        <taxon>Anaerolineaceae</taxon>
        <taxon>Anaerolinea</taxon>
    </lineage>
</organism>
<dbReference type="InterPro" id="IPR000595">
    <property type="entry name" value="cNMP-bd_dom"/>
</dbReference>
<protein>
    <submittedName>
        <fullName evidence="2">Cyclic nucleotide-binding domain-containing protein</fullName>
    </submittedName>
</protein>
<dbReference type="SUPFAM" id="SSF51206">
    <property type="entry name" value="cAMP-binding domain-like"/>
    <property type="match status" value="1"/>
</dbReference>
<feature type="domain" description="Cyclic nucleotide-binding" evidence="1">
    <location>
        <begin position="78"/>
        <end position="181"/>
    </location>
</feature>
<dbReference type="GO" id="GO:0005829">
    <property type="term" value="C:cytosol"/>
    <property type="evidence" value="ECO:0007669"/>
    <property type="project" value="TreeGrafter"/>
</dbReference>
<dbReference type="InterPro" id="IPR014710">
    <property type="entry name" value="RmlC-like_jellyroll"/>
</dbReference>
<reference evidence="2 3" key="1">
    <citation type="journal article" date="2018" name="Nat. Biotechnol.">
        <title>A standardized bacterial taxonomy based on genome phylogeny substantially revises the tree of life.</title>
        <authorList>
            <person name="Parks D.H."/>
            <person name="Chuvochina M."/>
            <person name="Waite D.W."/>
            <person name="Rinke C."/>
            <person name="Skarshewski A."/>
            <person name="Chaumeil P.A."/>
            <person name="Hugenholtz P."/>
        </authorList>
    </citation>
    <scope>NUCLEOTIDE SEQUENCE [LARGE SCALE GENOMIC DNA]</scope>
    <source>
        <strain evidence="2">UBA8781</strain>
    </source>
</reference>
<dbReference type="OrthoDB" id="163303at2"/>
<comment type="caution">
    <text evidence="2">The sequence shown here is derived from an EMBL/GenBank/DDBJ whole genome shotgun (WGS) entry which is preliminary data.</text>
</comment>
<name>A0A3D1JJJ5_9CHLR</name>
<gene>
    <name evidence="2" type="ORF">DEQ80_08050</name>
</gene>
<evidence type="ECO:0000313" key="3">
    <source>
        <dbReference type="Proteomes" id="UP000264141"/>
    </source>
</evidence>